<keyword evidence="9" id="KW-1185">Reference proteome</keyword>
<feature type="domain" description="FAD-binding" evidence="7">
    <location>
        <begin position="96"/>
        <end position="263"/>
    </location>
</feature>
<keyword evidence="2" id="KW-0285">Flavoprotein</keyword>
<dbReference type="Proteomes" id="UP000054144">
    <property type="component" value="Unassembled WGS sequence"/>
</dbReference>
<evidence type="ECO:0000313" key="8">
    <source>
        <dbReference type="EMBL" id="KIY53728.1"/>
    </source>
</evidence>
<dbReference type="PANTHER" id="PTHR13789">
    <property type="entry name" value="MONOOXYGENASE"/>
    <property type="match status" value="1"/>
</dbReference>
<dbReference type="InterPro" id="IPR002938">
    <property type="entry name" value="FAD-bd"/>
</dbReference>
<evidence type="ECO:0000256" key="1">
    <source>
        <dbReference type="ARBA" id="ARBA00007992"/>
    </source>
</evidence>
<feature type="region of interest" description="Disordered" evidence="6">
    <location>
        <begin position="43"/>
        <end position="64"/>
    </location>
</feature>
<dbReference type="InterPro" id="IPR050493">
    <property type="entry name" value="FAD-dep_Monooxygenase_BioMet"/>
</dbReference>
<evidence type="ECO:0000256" key="5">
    <source>
        <dbReference type="ARBA" id="ARBA00023033"/>
    </source>
</evidence>
<proteinExistence type="inferred from homology"/>
<dbReference type="PRINTS" id="PR00420">
    <property type="entry name" value="RNGMNOXGNASE"/>
</dbReference>
<dbReference type="Pfam" id="PF01494">
    <property type="entry name" value="FAD_binding_3"/>
    <property type="match status" value="1"/>
</dbReference>
<protein>
    <submittedName>
        <fullName evidence="8">FAD/NAD(P)-binding domain-containing protein</fullName>
    </submittedName>
</protein>
<sequence>MMIYLAVLYELEECLRHIESCLIHIEIAVQVWRSEISGGQTRRAGQQHYASHLTPDSIDTVPRPPSFASTIDRRLNKVTPTSRDPSMPSGIQIPIKVVVVGASIAGLTAACLLRRTGHEVTLLEARDEVTFLRGTDDGLRLPPNGVRLLEKLPGIAQLLQSKGRKCETFEFLDGKTGLVHGRLVFMKELVSDLGCDFYMLRKNDLVAYLLALCHQVGVRTRFGFAVKAVNPDMTTPSVILFSGAKVQGDVIVVADGFSSIVHDLVVDDNECECNSDGDVIILDKGNSLVPQTSLPWYLLFHSNCHRKNTSAYYDNDTPSPQHLYGPTYTVGITYTSLPNHIDVSGNSRAPLEVAVKPFDPRIKKLSRLSINHRWMVSRVHDLRNYTDRHGRVVVIGHAAHTPPCPRGEIPLPHPSTSALTTPAGQLEDAFVLAHLFRCASTTDVPRLLHAFTAIRAPRGHKIEVSEVAGMVMMGFGPGPERDGRTLMLSQTLNPDNMTDDMCAMVYAQYIEGFDYDAVEAVDAWERAWGSPVRFDMAQISKTRTTTILE</sequence>
<dbReference type="InterPro" id="IPR036188">
    <property type="entry name" value="FAD/NAD-bd_sf"/>
</dbReference>
<evidence type="ECO:0000259" key="7">
    <source>
        <dbReference type="Pfam" id="PF01494"/>
    </source>
</evidence>
<comment type="similarity">
    <text evidence="1">Belongs to the paxM FAD-dependent monooxygenase family.</text>
</comment>
<evidence type="ECO:0000256" key="3">
    <source>
        <dbReference type="ARBA" id="ARBA00022827"/>
    </source>
</evidence>
<evidence type="ECO:0000256" key="4">
    <source>
        <dbReference type="ARBA" id="ARBA00023002"/>
    </source>
</evidence>
<keyword evidence="4" id="KW-0560">Oxidoreductase</keyword>
<dbReference type="GO" id="GO:0004497">
    <property type="term" value="F:monooxygenase activity"/>
    <property type="evidence" value="ECO:0007669"/>
    <property type="project" value="UniProtKB-KW"/>
</dbReference>
<gene>
    <name evidence="8" type="ORF">FISHEDRAFT_68598</name>
</gene>
<dbReference type="SUPFAM" id="SSF51905">
    <property type="entry name" value="FAD/NAD(P)-binding domain"/>
    <property type="match status" value="1"/>
</dbReference>
<dbReference type="GO" id="GO:0071949">
    <property type="term" value="F:FAD binding"/>
    <property type="evidence" value="ECO:0007669"/>
    <property type="project" value="InterPro"/>
</dbReference>
<dbReference type="EMBL" id="KN881590">
    <property type="protein sequence ID" value="KIY53728.1"/>
    <property type="molecule type" value="Genomic_DNA"/>
</dbReference>
<accession>A0A0D7ASE9</accession>
<reference evidence="8 9" key="1">
    <citation type="journal article" date="2015" name="Fungal Genet. Biol.">
        <title>Evolution of novel wood decay mechanisms in Agaricales revealed by the genome sequences of Fistulina hepatica and Cylindrobasidium torrendii.</title>
        <authorList>
            <person name="Floudas D."/>
            <person name="Held B.W."/>
            <person name="Riley R."/>
            <person name="Nagy L.G."/>
            <person name="Koehler G."/>
            <person name="Ransdell A.S."/>
            <person name="Younus H."/>
            <person name="Chow J."/>
            <person name="Chiniquy J."/>
            <person name="Lipzen A."/>
            <person name="Tritt A."/>
            <person name="Sun H."/>
            <person name="Haridas S."/>
            <person name="LaButti K."/>
            <person name="Ohm R.A."/>
            <person name="Kues U."/>
            <person name="Blanchette R.A."/>
            <person name="Grigoriev I.V."/>
            <person name="Minto R.E."/>
            <person name="Hibbett D.S."/>
        </authorList>
    </citation>
    <scope>NUCLEOTIDE SEQUENCE [LARGE SCALE GENOMIC DNA]</scope>
    <source>
        <strain evidence="8 9">ATCC 64428</strain>
    </source>
</reference>
<keyword evidence="5" id="KW-0503">Monooxygenase</keyword>
<dbReference type="PANTHER" id="PTHR13789:SF309">
    <property type="entry name" value="PUTATIVE (AFU_ORTHOLOGUE AFUA_6G14510)-RELATED"/>
    <property type="match status" value="1"/>
</dbReference>
<evidence type="ECO:0000313" key="9">
    <source>
        <dbReference type="Proteomes" id="UP000054144"/>
    </source>
</evidence>
<name>A0A0D7ASE9_9AGAR</name>
<keyword evidence="3" id="KW-0274">FAD</keyword>
<organism evidence="8 9">
    <name type="scientific">Fistulina hepatica ATCC 64428</name>
    <dbReference type="NCBI Taxonomy" id="1128425"/>
    <lineage>
        <taxon>Eukaryota</taxon>
        <taxon>Fungi</taxon>
        <taxon>Dikarya</taxon>
        <taxon>Basidiomycota</taxon>
        <taxon>Agaricomycotina</taxon>
        <taxon>Agaricomycetes</taxon>
        <taxon>Agaricomycetidae</taxon>
        <taxon>Agaricales</taxon>
        <taxon>Fistulinaceae</taxon>
        <taxon>Fistulina</taxon>
    </lineage>
</organism>
<evidence type="ECO:0000256" key="6">
    <source>
        <dbReference type="SAM" id="MobiDB-lite"/>
    </source>
</evidence>
<evidence type="ECO:0000256" key="2">
    <source>
        <dbReference type="ARBA" id="ARBA00022630"/>
    </source>
</evidence>
<dbReference type="OrthoDB" id="5428495at2759"/>
<dbReference type="Gene3D" id="3.50.50.60">
    <property type="entry name" value="FAD/NAD(P)-binding domain"/>
    <property type="match status" value="1"/>
</dbReference>
<dbReference type="AlphaFoldDB" id="A0A0D7ASE9"/>